<feature type="non-terminal residue" evidence="2">
    <location>
        <position position="483"/>
    </location>
</feature>
<dbReference type="AlphaFoldDB" id="A0A8T0RXT6"/>
<proteinExistence type="predicted"/>
<dbReference type="PANTHER" id="PTHR47718">
    <property type="entry name" value="OS01G0519700 PROTEIN"/>
    <property type="match status" value="1"/>
</dbReference>
<protein>
    <recommendedName>
        <fullName evidence="1">FAR1 domain-containing protein</fullName>
    </recommendedName>
</protein>
<keyword evidence="3" id="KW-1185">Reference proteome</keyword>
<dbReference type="Pfam" id="PF03101">
    <property type="entry name" value="FAR1"/>
    <property type="match status" value="1"/>
</dbReference>
<organism evidence="2 3">
    <name type="scientific">Panicum virgatum</name>
    <name type="common">Blackwell switchgrass</name>
    <dbReference type="NCBI Taxonomy" id="38727"/>
    <lineage>
        <taxon>Eukaryota</taxon>
        <taxon>Viridiplantae</taxon>
        <taxon>Streptophyta</taxon>
        <taxon>Embryophyta</taxon>
        <taxon>Tracheophyta</taxon>
        <taxon>Spermatophyta</taxon>
        <taxon>Magnoliopsida</taxon>
        <taxon>Liliopsida</taxon>
        <taxon>Poales</taxon>
        <taxon>Poaceae</taxon>
        <taxon>PACMAD clade</taxon>
        <taxon>Panicoideae</taxon>
        <taxon>Panicodae</taxon>
        <taxon>Paniceae</taxon>
        <taxon>Panicinae</taxon>
        <taxon>Panicum</taxon>
        <taxon>Panicum sect. Hiantes</taxon>
    </lineage>
</organism>
<dbReference type="Proteomes" id="UP000823388">
    <property type="component" value="Chromosome 5N"/>
</dbReference>
<dbReference type="EMBL" id="CM029046">
    <property type="protein sequence ID" value="KAG2589159.1"/>
    <property type="molecule type" value="Genomic_DNA"/>
</dbReference>
<reference evidence="2" key="1">
    <citation type="submission" date="2020-05" db="EMBL/GenBank/DDBJ databases">
        <title>WGS assembly of Panicum virgatum.</title>
        <authorList>
            <person name="Lovell J.T."/>
            <person name="Jenkins J."/>
            <person name="Shu S."/>
            <person name="Juenger T.E."/>
            <person name="Schmutz J."/>
        </authorList>
    </citation>
    <scope>NUCLEOTIDE SEQUENCE</scope>
    <source>
        <strain evidence="2">AP13</strain>
    </source>
</reference>
<gene>
    <name evidence="2" type="ORF">PVAP13_5NG388581</name>
</gene>
<feature type="domain" description="FAR1" evidence="1">
    <location>
        <begin position="11"/>
        <end position="107"/>
    </location>
</feature>
<evidence type="ECO:0000259" key="1">
    <source>
        <dbReference type="Pfam" id="PF03101"/>
    </source>
</evidence>
<dbReference type="PANTHER" id="PTHR47718:SF4">
    <property type="entry name" value="PROTEIN FAR1-RELATED SEQUENCE"/>
    <property type="match status" value="1"/>
</dbReference>
<name>A0A8T0RXT6_PANVG</name>
<sequence length="483" mass="56776">MSFNSSDAAKDYYNSYARHTGFSIRIDTSHESKKANEKTKYIYVCQKAGVNKKEKVADDGPITEKKIVRQRRRDYVDRTHCPARMIVRKTSPGHWEVVNFEREHNHERLRKFSLTKYLKSHRDIPAEEKEFIKLLHGCCITTTRAYQIMAELYGGIENCPYTEGDAKNLRVEYRAKYRGKDVKAMKAMGGKDPANIIIDQEFEQKWQAFLDKYELNNDERFQHLYDMRHCWIPAYFMHCFFPFLQTTTRSEGFNAVLKRYVNPKNSILNFVQQYKKIQQRIFSKQDFQEAATATKVPRYLMGHPMEHQMKKAYTRRLFNVFQHELQLSSSYYDVRVEEDDLIDVVPYRRCPDLLYGTRTFRVMSSRVEGLYSYTCCKFERDGVLCCHILKVFDALAVREVPDRYILPRWSVEPVVDSGVEVDANEPLQEAQITDHGKHVIRYSRMCTNFNKIVRPFMADDEGYAIVSKQVSVLQSMLVALGKK</sequence>
<dbReference type="InterPro" id="IPR004330">
    <property type="entry name" value="FAR1_DNA_bnd_dom"/>
</dbReference>
<comment type="caution">
    <text evidence="2">The sequence shown here is derived from an EMBL/GenBank/DDBJ whole genome shotgun (WGS) entry which is preliminary data.</text>
</comment>
<evidence type="ECO:0000313" key="2">
    <source>
        <dbReference type="EMBL" id="KAG2589159.1"/>
    </source>
</evidence>
<evidence type="ECO:0000313" key="3">
    <source>
        <dbReference type="Proteomes" id="UP000823388"/>
    </source>
</evidence>
<accession>A0A8T0RXT6</accession>